<evidence type="ECO:0000313" key="2">
    <source>
        <dbReference type="Proteomes" id="UP000789920"/>
    </source>
</evidence>
<protein>
    <submittedName>
        <fullName evidence="1">4003_t:CDS:1</fullName>
    </submittedName>
</protein>
<reference evidence="1" key="1">
    <citation type="submission" date="2021-06" db="EMBL/GenBank/DDBJ databases">
        <authorList>
            <person name="Kallberg Y."/>
            <person name="Tangrot J."/>
            <person name="Rosling A."/>
        </authorList>
    </citation>
    <scope>NUCLEOTIDE SEQUENCE</scope>
    <source>
        <strain evidence="1">MA461A</strain>
    </source>
</reference>
<sequence length="47" mass="5641">NNDDVYIVELSRSIHKNCEQNESDNNKNDDIQGRNIQEIQVERMREH</sequence>
<dbReference type="EMBL" id="CAJVQC010105096">
    <property type="protein sequence ID" value="CAG8832915.1"/>
    <property type="molecule type" value="Genomic_DNA"/>
</dbReference>
<accession>A0ACA9SB68</accession>
<feature type="non-terminal residue" evidence="1">
    <location>
        <position position="1"/>
    </location>
</feature>
<feature type="non-terminal residue" evidence="1">
    <location>
        <position position="47"/>
    </location>
</feature>
<evidence type="ECO:0000313" key="1">
    <source>
        <dbReference type="EMBL" id="CAG8832915.1"/>
    </source>
</evidence>
<comment type="caution">
    <text evidence="1">The sequence shown here is derived from an EMBL/GenBank/DDBJ whole genome shotgun (WGS) entry which is preliminary data.</text>
</comment>
<dbReference type="Proteomes" id="UP000789920">
    <property type="component" value="Unassembled WGS sequence"/>
</dbReference>
<keyword evidence="2" id="KW-1185">Reference proteome</keyword>
<organism evidence="1 2">
    <name type="scientific">Racocetra persica</name>
    <dbReference type="NCBI Taxonomy" id="160502"/>
    <lineage>
        <taxon>Eukaryota</taxon>
        <taxon>Fungi</taxon>
        <taxon>Fungi incertae sedis</taxon>
        <taxon>Mucoromycota</taxon>
        <taxon>Glomeromycotina</taxon>
        <taxon>Glomeromycetes</taxon>
        <taxon>Diversisporales</taxon>
        <taxon>Gigasporaceae</taxon>
        <taxon>Racocetra</taxon>
    </lineage>
</organism>
<gene>
    <name evidence="1" type="ORF">RPERSI_LOCUS28636</name>
</gene>
<name>A0ACA9SB68_9GLOM</name>
<proteinExistence type="predicted"/>